<dbReference type="InterPro" id="IPR029039">
    <property type="entry name" value="Flavoprotein-like_sf"/>
</dbReference>
<feature type="domain" description="Flavodoxin-like fold" evidence="2">
    <location>
        <begin position="4"/>
        <end position="172"/>
    </location>
</feature>
<dbReference type="Pfam" id="PF02525">
    <property type="entry name" value="Flavodoxin_2"/>
    <property type="match status" value="1"/>
</dbReference>
<name>A0AAV5NU76_9VIBR</name>
<evidence type="ECO:0000256" key="1">
    <source>
        <dbReference type="ARBA" id="ARBA00023002"/>
    </source>
</evidence>
<organism evidence="3 4">
    <name type="scientific">Vibrio penaeicida</name>
    <dbReference type="NCBI Taxonomy" id="104609"/>
    <lineage>
        <taxon>Bacteria</taxon>
        <taxon>Pseudomonadati</taxon>
        <taxon>Pseudomonadota</taxon>
        <taxon>Gammaproteobacteria</taxon>
        <taxon>Vibrionales</taxon>
        <taxon>Vibrionaceae</taxon>
        <taxon>Vibrio</taxon>
    </lineage>
</organism>
<comment type="caution">
    <text evidence="3">The sequence shown here is derived from an EMBL/GenBank/DDBJ whole genome shotgun (WGS) entry which is preliminary data.</text>
</comment>
<accession>A0AAV5NU76</accession>
<dbReference type="PANTHER" id="PTHR47307:SF1">
    <property type="entry name" value="GLUTATHIONE-REGULATED POTASSIUM-EFFLUX SYSTEM ANCILLARY PROTEIN KEFG"/>
    <property type="match status" value="1"/>
</dbReference>
<sequence length="205" mass="23270">MPQKKVLVLFAHPSHKQSEVNLPLFHAAQSVEGVTAIDLYHEYPRFNINIDKEQQRLRDHDVVIFQFPMYWYSTPAILKEWQDLVLEYGFAYGSTGTELHGKYFMCVTSAGGKEEAYCTDGFNHFTIGELLQPLQQMSSLTGMIYLAPFVLFGSRTASEENRINSHAEKYQTLLTALVEDKVDLEAAASMKKITNDLSPLLKEDA</sequence>
<keyword evidence="4" id="KW-1185">Reference proteome</keyword>
<dbReference type="PANTHER" id="PTHR47307">
    <property type="entry name" value="GLUTATHIONE-REGULATED POTASSIUM-EFFLUX SYSTEM ANCILLARY PROTEIN KEFG"/>
    <property type="match status" value="1"/>
</dbReference>
<reference evidence="4" key="1">
    <citation type="journal article" date="2019" name="Int. J. Syst. Evol. Microbiol.">
        <title>The Global Catalogue of Microorganisms (GCM) 10K type strain sequencing project: providing services to taxonomists for standard genome sequencing and annotation.</title>
        <authorList>
            <consortium name="The Broad Institute Genomics Platform"/>
            <consortium name="The Broad Institute Genome Sequencing Center for Infectious Disease"/>
            <person name="Wu L."/>
            <person name="Ma J."/>
        </authorList>
    </citation>
    <scope>NUCLEOTIDE SEQUENCE [LARGE SCALE GENOMIC DNA]</scope>
    <source>
        <strain evidence="4">NBRC 15640</strain>
    </source>
</reference>
<evidence type="ECO:0000313" key="3">
    <source>
        <dbReference type="EMBL" id="GLQ74265.1"/>
    </source>
</evidence>
<dbReference type="GO" id="GO:0010181">
    <property type="term" value="F:FMN binding"/>
    <property type="evidence" value="ECO:0007669"/>
    <property type="project" value="TreeGrafter"/>
</dbReference>
<dbReference type="EMBL" id="BSNX01000055">
    <property type="protein sequence ID" value="GLQ74265.1"/>
    <property type="molecule type" value="Genomic_DNA"/>
</dbReference>
<dbReference type="Proteomes" id="UP001156690">
    <property type="component" value="Unassembled WGS sequence"/>
</dbReference>
<evidence type="ECO:0000259" key="2">
    <source>
        <dbReference type="Pfam" id="PF02525"/>
    </source>
</evidence>
<dbReference type="InterPro" id="IPR046980">
    <property type="entry name" value="KefG/KefF"/>
</dbReference>
<gene>
    <name evidence="3" type="ORF">GCM10007932_36260</name>
</gene>
<proteinExistence type="predicted"/>
<dbReference type="InterPro" id="IPR003680">
    <property type="entry name" value="Flavodoxin_fold"/>
</dbReference>
<protein>
    <submittedName>
        <fullName evidence="3">Potassium transporter KefG</fullName>
    </submittedName>
</protein>
<evidence type="ECO:0000313" key="4">
    <source>
        <dbReference type="Proteomes" id="UP001156690"/>
    </source>
</evidence>
<dbReference type="Gene3D" id="3.40.50.360">
    <property type="match status" value="1"/>
</dbReference>
<dbReference type="SUPFAM" id="SSF52218">
    <property type="entry name" value="Flavoproteins"/>
    <property type="match status" value="1"/>
</dbReference>
<dbReference type="AlphaFoldDB" id="A0AAV5NU76"/>
<dbReference type="GO" id="GO:0003955">
    <property type="term" value="F:NAD(P)H dehydrogenase (quinone) activity"/>
    <property type="evidence" value="ECO:0007669"/>
    <property type="project" value="TreeGrafter"/>
</dbReference>
<dbReference type="RefSeq" id="WP_126607629.1">
    <property type="nucleotide sequence ID" value="NZ_AP025145.1"/>
</dbReference>
<keyword evidence="1" id="KW-0560">Oxidoreductase</keyword>
<dbReference type="GO" id="GO:0009055">
    <property type="term" value="F:electron transfer activity"/>
    <property type="evidence" value="ECO:0007669"/>
    <property type="project" value="TreeGrafter"/>
</dbReference>